<feature type="transmembrane region" description="Helical" evidence="1">
    <location>
        <begin position="255"/>
        <end position="275"/>
    </location>
</feature>
<dbReference type="AlphaFoldDB" id="A0A9D2RWI3"/>
<evidence type="ECO:0000256" key="1">
    <source>
        <dbReference type="SAM" id="Phobius"/>
    </source>
</evidence>
<keyword evidence="1" id="KW-0812">Transmembrane</keyword>
<evidence type="ECO:0008006" key="4">
    <source>
        <dbReference type="Google" id="ProtNLM"/>
    </source>
</evidence>
<feature type="transmembrane region" description="Helical" evidence="1">
    <location>
        <begin position="287"/>
        <end position="308"/>
    </location>
</feature>
<comment type="caution">
    <text evidence="2">The sequence shown here is derived from an EMBL/GenBank/DDBJ whole genome shotgun (WGS) entry which is preliminary data.</text>
</comment>
<feature type="transmembrane region" description="Helical" evidence="1">
    <location>
        <begin position="68"/>
        <end position="94"/>
    </location>
</feature>
<keyword evidence="1" id="KW-0472">Membrane</keyword>
<feature type="transmembrane region" description="Helical" evidence="1">
    <location>
        <begin position="36"/>
        <end position="56"/>
    </location>
</feature>
<dbReference type="Proteomes" id="UP000823842">
    <property type="component" value="Unassembled WGS sequence"/>
</dbReference>
<organism evidence="2 3">
    <name type="scientific">Candidatus Blautia faecavium</name>
    <dbReference type="NCBI Taxonomy" id="2838487"/>
    <lineage>
        <taxon>Bacteria</taxon>
        <taxon>Bacillati</taxon>
        <taxon>Bacillota</taxon>
        <taxon>Clostridia</taxon>
        <taxon>Lachnospirales</taxon>
        <taxon>Lachnospiraceae</taxon>
        <taxon>Blautia</taxon>
    </lineage>
</organism>
<feature type="transmembrane region" description="Helical" evidence="1">
    <location>
        <begin position="207"/>
        <end position="227"/>
    </location>
</feature>
<keyword evidence="1" id="KW-1133">Transmembrane helix</keyword>
<evidence type="ECO:0000313" key="3">
    <source>
        <dbReference type="Proteomes" id="UP000823842"/>
    </source>
</evidence>
<gene>
    <name evidence="2" type="ORF">IAA06_10865</name>
</gene>
<name>A0A9D2RWI3_9FIRM</name>
<reference evidence="2" key="1">
    <citation type="journal article" date="2021" name="PeerJ">
        <title>Extensive microbial diversity within the chicken gut microbiome revealed by metagenomics and culture.</title>
        <authorList>
            <person name="Gilroy R."/>
            <person name="Ravi A."/>
            <person name="Getino M."/>
            <person name="Pursley I."/>
            <person name="Horton D.L."/>
            <person name="Alikhan N.F."/>
            <person name="Baker D."/>
            <person name="Gharbi K."/>
            <person name="Hall N."/>
            <person name="Watson M."/>
            <person name="Adriaenssens E.M."/>
            <person name="Foster-Nyarko E."/>
            <person name="Jarju S."/>
            <person name="Secka A."/>
            <person name="Antonio M."/>
            <person name="Oren A."/>
            <person name="Chaudhuri R.R."/>
            <person name="La Ragione R."/>
            <person name="Hildebrand F."/>
            <person name="Pallen M.J."/>
        </authorList>
    </citation>
    <scope>NUCLEOTIDE SEQUENCE</scope>
    <source>
        <strain evidence="2">ChiSjej1B19-5720</strain>
    </source>
</reference>
<protein>
    <recommendedName>
        <fullName evidence="4">Sporulation integral membrane protein YlbJ</fullName>
    </recommendedName>
</protein>
<reference evidence="2" key="2">
    <citation type="submission" date="2021-04" db="EMBL/GenBank/DDBJ databases">
        <authorList>
            <person name="Gilroy R."/>
        </authorList>
    </citation>
    <scope>NUCLEOTIDE SEQUENCE</scope>
    <source>
        <strain evidence="2">ChiSjej1B19-5720</strain>
    </source>
</reference>
<feature type="transmembrane region" description="Helical" evidence="1">
    <location>
        <begin position="143"/>
        <end position="165"/>
    </location>
</feature>
<proteinExistence type="predicted"/>
<evidence type="ECO:0000313" key="2">
    <source>
        <dbReference type="EMBL" id="HJB29277.1"/>
    </source>
</evidence>
<accession>A0A9D2RWI3</accession>
<sequence>MKQKLFTAGVLFLLFFLLRHPQEALAASREGMRLWLYTLLPTLLPFLILTNFLVHTNGIEKILSPFKGIWRVCFGLSPAGAYVFLLGMLCGYPMGAKLASDLYQYEKISKREAEYLLTFCNNPSPAFVTTYLAYICLENRVPIGSILGILVFSNFLCMLFFRFLVFKNRTVLPLKKGDSKKETSIFSSRGALIDASIMNGFETITRLGGYILMFSILSACVGCYWTATPALLDLAAGILELTTGLSRLMTSELTFSFRFLLSMTMTSFGGLCIMAQTKSVLNKKLSLLPYIFAKCLNAAFTAAFVLILI</sequence>
<dbReference type="EMBL" id="DWYZ01000205">
    <property type="protein sequence ID" value="HJB29277.1"/>
    <property type="molecule type" value="Genomic_DNA"/>
</dbReference>